<keyword evidence="2" id="KW-0378">Hydrolase</keyword>
<dbReference type="InterPro" id="IPR014905">
    <property type="entry name" value="HIRAN"/>
</dbReference>
<sequence>MASRREILTKIIALPIIGFILARKMFALESETEILMNQFSVAGFRYYEGINLISQMKVNDELTLLPDPTNEYDPFAVKILFKNRGIGFVPRATINTFSVFYNKR</sequence>
<accession>A0A7V5H2N2</accession>
<organism evidence="4">
    <name type="scientific">Caldithrix abyssi</name>
    <dbReference type="NCBI Taxonomy" id="187145"/>
    <lineage>
        <taxon>Bacteria</taxon>
        <taxon>Pseudomonadati</taxon>
        <taxon>Calditrichota</taxon>
        <taxon>Calditrichia</taxon>
        <taxon>Calditrichales</taxon>
        <taxon>Calditrichaceae</taxon>
        <taxon>Caldithrix</taxon>
    </lineage>
</organism>
<evidence type="ECO:0000256" key="1">
    <source>
        <dbReference type="ARBA" id="ARBA00022723"/>
    </source>
</evidence>
<dbReference type="EMBL" id="DRTD01000116">
    <property type="protein sequence ID" value="HHE54440.1"/>
    <property type="molecule type" value="Genomic_DNA"/>
</dbReference>
<evidence type="ECO:0000256" key="2">
    <source>
        <dbReference type="ARBA" id="ARBA00022801"/>
    </source>
</evidence>
<name>A0A7V5H2N2_CALAY</name>
<dbReference type="GO" id="GO:0008270">
    <property type="term" value="F:zinc ion binding"/>
    <property type="evidence" value="ECO:0007669"/>
    <property type="project" value="InterPro"/>
</dbReference>
<dbReference type="Pfam" id="PF08797">
    <property type="entry name" value="HIRAN"/>
    <property type="match status" value="1"/>
</dbReference>
<dbReference type="GO" id="GO:0003676">
    <property type="term" value="F:nucleic acid binding"/>
    <property type="evidence" value="ECO:0007669"/>
    <property type="project" value="InterPro"/>
</dbReference>
<dbReference type="Proteomes" id="UP000886111">
    <property type="component" value="Unassembled WGS sequence"/>
</dbReference>
<dbReference type="AlphaFoldDB" id="A0A7V5H2N2"/>
<evidence type="ECO:0000259" key="3">
    <source>
        <dbReference type="Pfam" id="PF08797"/>
    </source>
</evidence>
<evidence type="ECO:0000313" key="4">
    <source>
        <dbReference type="EMBL" id="HHE54440.1"/>
    </source>
</evidence>
<protein>
    <recommendedName>
        <fullName evidence="3">HIRAN domain-containing protein</fullName>
    </recommendedName>
</protein>
<feature type="domain" description="HIRAN" evidence="3">
    <location>
        <begin position="38"/>
        <end position="93"/>
    </location>
</feature>
<keyword evidence="1" id="KW-0479">Metal-binding</keyword>
<comment type="caution">
    <text evidence="4">The sequence shown here is derived from an EMBL/GenBank/DDBJ whole genome shotgun (WGS) entry which is preliminary data.</text>
</comment>
<reference evidence="4" key="1">
    <citation type="journal article" date="2020" name="mSystems">
        <title>Genome- and Community-Level Interaction Insights into Carbon Utilization and Element Cycling Functions of Hydrothermarchaeota in Hydrothermal Sediment.</title>
        <authorList>
            <person name="Zhou Z."/>
            <person name="Liu Y."/>
            <person name="Xu W."/>
            <person name="Pan J."/>
            <person name="Luo Z.H."/>
            <person name="Li M."/>
        </authorList>
    </citation>
    <scope>NUCLEOTIDE SEQUENCE [LARGE SCALE GENOMIC DNA]</scope>
    <source>
        <strain evidence="4">HyVt-76</strain>
    </source>
</reference>
<gene>
    <name evidence="4" type="ORF">ENL21_01570</name>
</gene>
<dbReference type="Gene3D" id="3.30.70.2330">
    <property type="match status" value="1"/>
</dbReference>
<proteinExistence type="predicted"/>
<dbReference type="GO" id="GO:0016818">
    <property type="term" value="F:hydrolase activity, acting on acid anhydrides, in phosphorus-containing anhydrides"/>
    <property type="evidence" value="ECO:0007669"/>
    <property type="project" value="InterPro"/>
</dbReference>